<dbReference type="GeneID" id="40724224"/>
<dbReference type="Proteomes" id="UP000306050">
    <property type="component" value="Chromosome SGRAM_11"/>
</dbReference>
<evidence type="ECO:0000313" key="3">
    <source>
        <dbReference type="EMBL" id="TKY89544.1"/>
    </source>
</evidence>
<keyword evidence="2" id="KW-0732">Signal</keyword>
<accession>A0A4U7KXJ7</accession>
<comment type="caution">
    <text evidence="3">The sequence shown here is derived from an EMBL/GenBank/DDBJ whole genome shotgun (WGS) entry which is preliminary data.</text>
</comment>
<organism evidence="3 4">
    <name type="scientific">Sporisorium graminicola</name>
    <dbReference type="NCBI Taxonomy" id="280036"/>
    <lineage>
        <taxon>Eukaryota</taxon>
        <taxon>Fungi</taxon>
        <taxon>Dikarya</taxon>
        <taxon>Basidiomycota</taxon>
        <taxon>Ustilaginomycotina</taxon>
        <taxon>Ustilaginomycetes</taxon>
        <taxon>Ustilaginales</taxon>
        <taxon>Ustilaginaceae</taxon>
        <taxon>Sporisorium</taxon>
    </lineage>
</organism>
<protein>
    <submittedName>
        <fullName evidence="3">Uncharacterized protein</fullName>
    </submittedName>
</protein>
<evidence type="ECO:0000313" key="4">
    <source>
        <dbReference type="Proteomes" id="UP000306050"/>
    </source>
</evidence>
<dbReference type="RefSeq" id="XP_029741529.1">
    <property type="nucleotide sequence ID" value="XM_029881928.1"/>
</dbReference>
<evidence type="ECO:0000256" key="1">
    <source>
        <dbReference type="SAM" id="MobiDB-lite"/>
    </source>
</evidence>
<proteinExistence type="predicted"/>
<feature type="compositionally biased region" description="Low complexity" evidence="1">
    <location>
        <begin position="31"/>
        <end position="61"/>
    </location>
</feature>
<reference evidence="3 4" key="1">
    <citation type="submission" date="2019-05" db="EMBL/GenBank/DDBJ databases">
        <title>Sporisorium graminicola CBS 10092 draft sequencing and annotation.</title>
        <authorList>
            <person name="Solano-Gonzalez S."/>
            <person name="Caddick M.X."/>
            <person name="Darby A."/>
        </authorList>
    </citation>
    <scope>NUCLEOTIDE SEQUENCE [LARGE SCALE GENOMIC DNA]</scope>
    <source>
        <strain evidence="3 4">CBS 10092</strain>
    </source>
</reference>
<dbReference type="KEGG" id="sgra:EX895_001329"/>
<dbReference type="AlphaFoldDB" id="A0A4U7KXJ7"/>
<dbReference type="EMBL" id="SRRM01000004">
    <property type="protein sequence ID" value="TKY89544.1"/>
    <property type="molecule type" value="Genomic_DNA"/>
</dbReference>
<name>A0A4U7KXJ7_9BASI</name>
<feature type="signal peptide" evidence="2">
    <location>
        <begin position="1"/>
        <end position="25"/>
    </location>
</feature>
<feature type="region of interest" description="Disordered" evidence="1">
    <location>
        <begin position="27"/>
        <end position="64"/>
    </location>
</feature>
<gene>
    <name evidence="3" type="ORF">EX895_001329</name>
</gene>
<keyword evidence="4" id="KW-1185">Reference proteome</keyword>
<sequence length="112" mass="11599">MITDLVLLLFLFGLLFAILKLVAFAQPPTPSSSSSASANPAAPSTTTRTRPAAPTAAGGSTVDWHTGQLNLKTNLRPVTQQDLLDKAAAAGADGGRFVSNHAESFSFGKKDS</sequence>
<evidence type="ECO:0000256" key="2">
    <source>
        <dbReference type="SAM" id="SignalP"/>
    </source>
</evidence>
<feature type="chain" id="PRO_5020436658" evidence="2">
    <location>
        <begin position="26"/>
        <end position="112"/>
    </location>
</feature>